<reference evidence="2" key="1">
    <citation type="journal article" date="2020" name="G3 (Bethesda)">
        <title>High-Quality Assemblies for Three Invasive Social Wasps from the &lt;i&gt;Vespula&lt;/i&gt; Genus.</title>
        <authorList>
            <person name="Harrop T.W.R."/>
            <person name="Guhlin J."/>
            <person name="McLaughlin G.M."/>
            <person name="Permina E."/>
            <person name="Stockwell P."/>
            <person name="Gilligan J."/>
            <person name="Le Lec M.F."/>
            <person name="Gruber M.A.M."/>
            <person name="Quinn O."/>
            <person name="Lovegrove M."/>
            <person name="Duncan E.J."/>
            <person name="Remnant E.J."/>
            <person name="Van Eeckhoven J."/>
            <person name="Graham B."/>
            <person name="Knapp R.A."/>
            <person name="Langford K.W."/>
            <person name="Kronenberg Z."/>
            <person name="Press M.O."/>
            <person name="Eacker S.M."/>
            <person name="Wilson-Rankin E.E."/>
            <person name="Purcell J."/>
            <person name="Lester P.J."/>
            <person name="Dearden P.K."/>
        </authorList>
    </citation>
    <scope>NUCLEOTIDE SEQUENCE</scope>
    <source>
        <strain evidence="2">Volc-1</strain>
    </source>
</reference>
<feature type="region of interest" description="Disordered" evidence="1">
    <location>
        <begin position="72"/>
        <end position="106"/>
    </location>
</feature>
<accession>A0A834PC86</accession>
<dbReference type="EMBL" id="JACSDY010000002">
    <property type="protein sequence ID" value="KAF7435288.1"/>
    <property type="molecule type" value="Genomic_DNA"/>
</dbReference>
<keyword evidence="3" id="KW-1185">Reference proteome</keyword>
<sequence length="106" mass="11625">MVGELKRRGYSSFSRRAQISVLLSEVAIRSATALGTGLKFALTVLGFVEEVNVPGMVTQTLSATTPTSIGNYGNERGYSRVDSTEKGFEMVEGRDEEKREKDQESD</sequence>
<protein>
    <submittedName>
        <fullName evidence="2">Uncharacterized protein</fullName>
    </submittedName>
</protein>
<organism evidence="2 3">
    <name type="scientific">Vespula pensylvanica</name>
    <name type="common">Western yellow jacket</name>
    <name type="synonym">Wasp</name>
    <dbReference type="NCBI Taxonomy" id="30213"/>
    <lineage>
        <taxon>Eukaryota</taxon>
        <taxon>Metazoa</taxon>
        <taxon>Ecdysozoa</taxon>
        <taxon>Arthropoda</taxon>
        <taxon>Hexapoda</taxon>
        <taxon>Insecta</taxon>
        <taxon>Pterygota</taxon>
        <taxon>Neoptera</taxon>
        <taxon>Endopterygota</taxon>
        <taxon>Hymenoptera</taxon>
        <taxon>Apocrita</taxon>
        <taxon>Aculeata</taxon>
        <taxon>Vespoidea</taxon>
        <taxon>Vespidae</taxon>
        <taxon>Vespinae</taxon>
        <taxon>Vespula</taxon>
    </lineage>
</organism>
<evidence type="ECO:0000313" key="2">
    <source>
        <dbReference type="EMBL" id="KAF7435288.1"/>
    </source>
</evidence>
<feature type="compositionally biased region" description="Basic and acidic residues" evidence="1">
    <location>
        <begin position="77"/>
        <end position="106"/>
    </location>
</feature>
<dbReference type="Proteomes" id="UP000600918">
    <property type="component" value="Unassembled WGS sequence"/>
</dbReference>
<comment type="caution">
    <text evidence="2">The sequence shown here is derived from an EMBL/GenBank/DDBJ whole genome shotgun (WGS) entry which is preliminary data.</text>
</comment>
<name>A0A834PC86_VESPE</name>
<evidence type="ECO:0000256" key="1">
    <source>
        <dbReference type="SAM" id="MobiDB-lite"/>
    </source>
</evidence>
<gene>
    <name evidence="2" type="ORF">H0235_003479</name>
</gene>
<dbReference type="AlphaFoldDB" id="A0A834PC86"/>
<proteinExistence type="predicted"/>
<evidence type="ECO:0000313" key="3">
    <source>
        <dbReference type="Proteomes" id="UP000600918"/>
    </source>
</evidence>